<sequence>MSPFQCQKNYIVPLAFLVALTAGCAQQQQKGASESERLAAEYPDSGKMTVGHANQPTTKIIATGMDQPTHDVGPDIYRTHDEESVEVVRGGRYSLVAADATKQQRNLLEQTINVSIPASMNPSVEDGLRYTLQHTGYSLCAPQGRPQELLYSRSLPAAHFQLGPMPLREALQVLAGSAFELQADPIARTICYQVRDQRVVKGADHG</sequence>
<dbReference type="GO" id="GO:0016301">
    <property type="term" value="F:kinase activity"/>
    <property type="evidence" value="ECO:0007669"/>
    <property type="project" value="UniProtKB-KW"/>
</dbReference>
<reference evidence="1 2" key="1">
    <citation type="submission" date="2018-07" db="EMBL/GenBank/DDBJ databases">
        <title>Genomic Encyclopedia of Type Strains, Phase IV (KMG-IV): sequencing the most valuable type-strain genomes for metagenomic binning, comparative biology and taxonomic classification.</title>
        <authorList>
            <person name="Goeker M."/>
        </authorList>
    </citation>
    <scope>NUCLEOTIDE SEQUENCE [LARGE SCALE GENOMIC DNA]</scope>
    <source>
        <strain evidence="1 2">DSM 14324</strain>
    </source>
</reference>
<keyword evidence="1" id="KW-0808">Transferase</keyword>
<keyword evidence="1" id="KW-0418">Kinase</keyword>
<dbReference type="RefSeq" id="WP_115855606.1">
    <property type="nucleotide sequence ID" value="NZ_QRDJ01000012.1"/>
</dbReference>
<keyword evidence="2" id="KW-1185">Reference proteome</keyword>
<gene>
    <name evidence="1" type="ORF">C8D72_3394</name>
</gene>
<evidence type="ECO:0000313" key="1">
    <source>
        <dbReference type="EMBL" id="REC93350.1"/>
    </source>
</evidence>
<dbReference type="EMBL" id="QRDJ01000012">
    <property type="protein sequence ID" value="REC93350.1"/>
    <property type="molecule type" value="Genomic_DNA"/>
</dbReference>
<name>A0A3D9DRL1_9GAMM</name>
<evidence type="ECO:0000313" key="2">
    <source>
        <dbReference type="Proteomes" id="UP000256334"/>
    </source>
</evidence>
<dbReference type="NCBIfam" id="TIGR03748">
    <property type="entry name" value="conj_PilL"/>
    <property type="match status" value="1"/>
</dbReference>
<organism evidence="1 2">
    <name type="scientific">Kushneria indalinina DSM 14324</name>
    <dbReference type="NCBI Taxonomy" id="1122140"/>
    <lineage>
        <taxon>Bacteria</taxon>
        <taxon>Pseudomonadati</taxon>
        <taxon>Pseudomonadota</taxon>
        <taxon>Gammaproteobacteria</taxon>
        <taxon>Oceanospirillales</taxon>
        <taxon>Halomonadaceae</taxon>
        <taxon>Kushneria</taxon>
    </lineage>
</organism>
<proteinExistence type="predicted"/>
<dbReference type="Proteomes" id="UP000256334">
    <property type="component" value="Unassembled WGS sequence"/>
</dbReference>
<comment type="caution">
    <text evidence="1">The sequence shown here is derived from an EMBL/GenBank/DDBJ whole genome shotgun (WGS) entry which is preliminary data.</text>
</comment>
<accession>A0A3D9DRL1</accession>
<dbReference type="OrthoDB" id="8527469at2"/>
<protein>
    <submittedName>
        <fullName evidence="1">Type IV pili sensor histidine kinase/response regulator</fullName>
    </submittedName>
</protein>
<dbReference type="AlphaFoldDB" id="A0A3D9DRL1"/>
<dbReference type="InterPro" id="IPR022260">
    <property type="entry name" value="Integr_conj_element_PilL"/>
</dbReference>